<evidence type="ECO:0000313" key="4">
    <source>
        <dbReference type="Proteomes" id="UP001151081"/>
    </source>
</evidence>
<evidence type="ECO:0000256" key="1">
    <source>
        <dbReference type="SAM" id="MobiDB-lite"/>
    </source>
</evidence>
<gene>
    <name evidence="3" type="ORF">KEG57_42185</name>
</gene>
<evidence type="ECO:0000313" key="3">
    <source>
        <dbReference type="EMBL" id="MDC3987152.1"/>
    </source>
</evidence>
<sequence length="157" mass="16466">MTEARSTAPQRGDSAGAEFVRAMFNLITGALSIGVAVMCLVNVFGSTIEVDRLASHTACEGQSATCQTQYTMWERTPWAHTLQLSTPAGTKSVQCQREHILVGAWHCTELGKAVTTTPSASAAPAVAFSTTAPRSVAPKGRPPEPSPSPPAPSEGDR</sequence>
<feature type="transmembrane region" description="Helical" evidence="2">
    <location>
        <begin position="22"/>
        <end position="44"/>
    </location>
</feature>
<reference evidence="3 4" key="1">
    <citation type="submission" date="2021-04" db="EMBL/GenBank/DDBJ databases">
        <title>Genome analysis of Polyangium sp.</title>
        <authorList>
            <person name="Li Y."/>
            <person name="Wang J."/>
        </authorList>
    </citation>
    <scope>NUCLEOTIDE SEQUENCE [LARGE SCALE GENOMIC DNA]</scope>
    <source>
        <strain evidence="3 4">SDU14</strain>
    </source>
</reference>
<keyword evidence="2" id="KW-1133">Transmembrane helix</keyword>
<dbReference type="EMBL" id="JAGTJJ010000048">
    <property type="protein sequence ID" value="MDC3987152.1"/>
    <property type="molecule type" value="Genomic_DNA"/>
</dbReference>
<evidence type="ECO:0000256" key="2">
    <source>
        <dbReference type="SAM" id="Phobius"/>
    </source>
</evidence>
<organism evidence="3 4">
    <name type="scientific">Polyangium jinanense</name>
    <dbReference type="NCBI Taxonomy" id="2829994"/>
    <lineage>
        <taxon>Bacteria</taxon>
        <taxon>Pseudomonadati</taxon>
        <taxon>Myxococcota</taxon>
        <taxon>Polyangia</taxon>
        <taxon>Polyangiales</taxon>
        <taxon>Polyangiaceae</taxon>
        <taxon>Polyangium</taxon>
    </lineage>
</organism>
<accession>A0A9X3XBE5</accession>
<proteinExistence type="predicted"/>
<feature type="compositionally biased region" description="Low complexity" evidence="1">
    <location>
        <begin position="119"/>
        <end position="133"/>
    </location>
</feature>
<name>A0A9X3XBE5_9BACT</name>
<dbReference type="RefSeq" id="WP_272422262.1">
    <property type="nucleotide sequence ID" value="NZ_JAGTJJ010000048.1"/>
</dbReference>
<protein>
    <submittedName>
        <fullName evidence="3">Uncharacterized protein</fullName>
    </submittedName>
</protein>
<comment type="caution">
    <text evidence="3">The sequence shown here is derived from an EMBL/GenBank/DDBJ whole genome shotgun (WGS) entry which is preliminary data.</text>
</comment>
<feature type="compositionally biased region" description="Pro residues" evidence="1">
    <location>
        <begin position="143"/>
        <end position="157"/>
    </location>
</feature>
<feature type="region of interest" description="Disordered" evidence="1">
    <location>
        <begin position="119"/>
        <end position="157"/>
    </location>
</feature>
<keyword evidence="2" id="KW-0472">Membrane</keyword>
<keyword evidence="2" id="KW-0812">Transmembrane</keyword>
<dbReference type="AlphaFoldDB" id="A0A9X3XBE5"/>
<dbReference type="Proteomes" id="UP001151081">
    <property type="component" value="Unassembled WGS sequence"/>
</dbReference>
<keyword evidence="4" id="KW-1185">Reference proteome</keyword>